<dbReference type="InterPro" id="IPR011990">
    <property type="entry name" value="TPR-like_helical_dom_sf"/>
</dbReference>
<evidence type="ECO:0000256" key="2">
    <source>
        <dbReference type="SAM" id="Phobius"/>
    </source>
</evidence>
<keyword evidence="1" id="KW-0238">DNA-binding</keyword>
<dbReference type="GO" id="GO:0003700">
    <property type="term" value="F:DNA-binding transcription factor activity"/>
    <property type="evidence" value="ECO:0007669"/>
    <property type="project" value="TreeGrafter"/>
</dbReference>
<protein>
    <recommendedName>
        <fullName evidence="3">HTH cro/C1-type domain-containing protein</fullName>
    </recommendedName>
</protein>
<dbReference type="Proteomes" id="UP000214688">
    <property type="component" value="Chromosome"/>
</dbReference>
<accession>A0A223CXX7</accession>
<evidence type="ECO:0000256" key="1">
    <source>
        <dbReference type="ARBA" id="ARBA00023125"/>
    </source>
</evidence>
<keyword evidence="5" id="KW-1185">Reference proteome</keyword>
<dbReference type="CDD" id="cd00093">
    <property type="entry name" value="HTH_XRE"/>
    <property type="match status" value="1"/>
</dbReference>
<feature type="transmembrane region" description="Helical" evidence="2">
    <location>
        <begin position="25"/>
        <end position="42"/>
    </location>
</feature>
<keyword evidence="2" id="KW-0812">Transmembrane</keyword>
<dbReference type="GO" id="GO:0005829">
    <property type="term" value="C:cytosol"/>
    <property type="evidence" value="ECO:0007669"/>
    <property type="project" value="TreeGrafter"/>
</dbReference>
<gene>
    <name evidence="4" type="ORF">CIG75_04125</name>
</gene>
<proteinExistence type="predicted"/>
<evidence type="ECO:0000313" key="4">
    <source>
        <dbReference type="EMBL" id="ASS74249.1"/>
    </source>
</evidence>
<name>A0A223CXX7_9BACL</name>
<evidence type="ECO:0000313" key="5">
    <source>
        <dbReference type="Proteomes" id="UP000214688"/>
    </source>
</evidence>
<dbReference type="Gene3D" id="1.10.260.40">
    <property type="entry name" value="lambda repressor-like DNA-binding domains"/>
    <property type="match status" value="1"/>
</dbReference>
<dbReference type="Gene3D" id="1.25.40.10">
    <property type="entry name" value="Tetratricopeptide repeat domain"/>
    <property type="match status" value="2"/>
</dbReference>
<sequence>MDTTINEVNFEIGNCEKYNGLVRKYLVYISQLFIVWYILDLLQVEKRRLSAVDSGLIETIGQKVKRLRLEKGMTQSELADGFVTVSMISQIERDRNTASVELLQHLARKLQVALHELVEDEVEQMEKACQQKLIKVYLETKQAAEAEPLLYLLRERTDLSQVESIELTVELGECFYQQGRYDEALEVLLPLAEELEAVNYDDAHVLALIRYTIGNVYYGIQNFTNANYNYRKAYDYTFRFGTVDALAARISYNVGITLQIIGHSNESIYFLDRAYDYFKNHDDIYKVAATIFAQGITYKNMRNYSLAADHLSHAKGLFNALNFRKAAFTVQRTIASTITAKEHPSLALEQLQECISAFEKEKDFQSVVLVHAKIADIHLQTKNFGDAAHVLAVGEELIRMFELGASQEVGFFNQVFARYHLLSNNFEDSIRYALKSASMFDTIGLVAEQVQTLQIACDAYTALDDYKQAFVLERKSNLLLQSISGRRESII</sequence>
<dbReference type="AlphaFoldDB" id="A0A223CXX7"/>
<dbReference type="InterPro" id="IPR050807">
    <property type="entry name" value="TransReg_Diox_bact_type"/>
</dbReference>
<keyword evidence="2" id="KW-1133">Transmembrane helix</keyword>
<dbReference type="EMBL" id="CP022657">
    <property type="protein sequence ID" value="ASS74249.1"/>
    <property type="molecule type" value="Genomic_DNA"/>
</dbReference>
<dbReference type="SUPFAM" id="SSF47413">
    <property type="entry name" value="lambda repressor-like DNA-binding domains"/>
    <property type="match status" value="1"/>
</dbReference>
<dbReference type="InterPro" id="IPR001387">
    <property type="entry name" value="Cro/C1-type_HTH"/>
</dbReference>
<dbReference type="InterPro" id="IPR010982">
    <property type="entry name" value="Lambda_DNA-bd_dom_sf"/>
</dbReference>
<reference evidence="4 5" key="1">
    <citation type="journal article" date="2015" name="Int. J. Syst. Evol. Microbiol.">
        <title>Tumebacillus algifaecis sp. nov., isolated from decomposing algal scum.</title>
        <authorList>
            <person name="Wu Y.F."/>
            <person name="Zhang B."/>
            <person name="Xing P."/>
            <person name="Wu Q.L."/>
            <person name="Liu S.J."/>
        </authorList>
    </citation>
    <scope>NUCLEOTIDE SEQUENCE [LARGE SCALE GENOMIC DNA]</scope>
    <source>
        <strain evidence="4 5">THMBR28</strain>
    </source>
</reference>
<dbReference type="GO" id="GO:0003677">
    <property type="term" value="F:DNA binding"/>
    <property type="evidence" value="ECO:0007669"/>
    <property type="project" value="UniProtKB-KW"/>
</dbReference>
<dbReference type="PANTHER" id="PTHR46797">
    <property type="entry name" value="HTH-TYPE TRANSCRIPTIONAL REGULATOR"/>
    <property type="match status" value="1"/>
</dbReference>
<dbReference type="PANTHER" id="PTHR46797:SF1">
    <property type="entry name" value="METHYLPHOSPHONATE SYNTHASE"/>
    <property type="match status" value="1"/>
</dbReference>
<dbReference type="KEGG" id="tab:CIG75_04125"/>
<keyword evidence="2" id="KW-0472">Membrane</keyword>
<feature type="domain" description="HTH cro/C1-type" evidence="3">
    <location>
        <begin position="64"/>
        <end position="117"/>
    </location>
</feature>
<organism evidence="4 5">
    <name type="scientific">Tumebacillus algifaecis</name>
    <dbReference type="NCBI Taxonomy" id="1214604"/>
    <lineage>
        <taxon>Bacteria</taxon>
        <taxon>Bacillati</taxon>
        <taxon>Bacillota</taxon>
        <taxon>Bacilli</taxon>
        <taxon>Bacillales</taxon>
        <taxon>Alicyclobacillaceae</taxon>
        <taxon>Tumebacillus</taxon>
    </lineage>
</organism>
<dbReference type="Pfam" id="PF01381">
    <property type="entry name" value="HTH_3"/>
    <property type="match status" value="1"/>
</dbReference>
<evidence type="ECO:0000259" key="3">
    <source>
        <dbReference type="PROSITE" id="PS50943"/>
    </source>
</evidence>
<dbReference type="SMART" id="SM00530">
    <property type="entry name" value="HTH_XRE"/>
    <property type="match status" value="1"/>
</dbReference>
<dbReference type="PROSITE" id="PS50943">
    <property type="entry name" value="HTH_CROC1"/>
    <property type="match status" value="1"/>
</dbReference>
<dbReference type="SUPFAM" id="SSF48452">
    <property type="entry name" value="TPR-like"/>
    <property type="match status" value="2"/>
</dbReference>